<dbReference type="InterPro" id="IPR038718">
    <property type="entry name" value="SNF2-like_sf"/>
</dbReference>
<dbReference type="InterPro" id="IPR027417">
    <property type="entry name" value="P-loop_NTPase"/>
</dbReference>
<sequence length="255" mass="27906">MSKVCGRHTGLLSLINVNAYGMTVGRRIPVASDPGTKSGFVDEGARVIPSDGSKKRLNALRNASDKPATVRTVISKTYPTCSTRTVQRCEEKFVWLRKPEGEVEGDDARTAKPRTYTRDGVADSNIERAGVQTGGASELHKCGSCFEYLVVDEAHHVKRETGAHHSMLKLVPWNSLIWVTGTPLAASFKDLIMPLGLLWSALGVQWTPDVGELRWLLGLYDAVYDATKKRNAFRDEITMGISSGSENSSSLLALR</sequence>
<comment type="caution">
    <text evidence="4">The sequence shown here is derived from an EMBL/GenBank/DDBJ whole genome shotgun (WGS) entry which is preliminary data.</text>
</comment>
<dbReference type="SUPFAM" id="SSF52540">
    <property type="entry name" value="P-loop containing nucleoside triphosphate hydrolases"/>
    <property type="match status" value="1"/>
</dbReference>
<dbReference type="InterPro" id="IPR000330">
    <property type="entry name" value="SNF2_N"/>
</dbReference>
<reference evidence="4 5" key="1">
    <citation type="journal article" date="2025" name="Microbiol. Resour. Announc.">
        <title>Draft genome sequences for Neonectria magnoliae and Neonectria punicea, canker pathogens of Liriodendron tulipifera and Acer saccharum in West Virginia.</title>
        <authorList>
            <person name="Petronek H.M."/>
            <person name="Kasson M.T."/>
            <person name="Metheny A.M."/>
            <person name="Stauder C.M."/>
            <person name="Lovett B."/>
            <person name="Lynch S.C."/>
            <person name="Garnas J.R."/>
            <person name="Kasson L.R."/>
            <person name="Stajich J.E."/>
        </authorList>
    </citation>
    <scope>NUCLEOTIDE SEQUENCE [LARGE SCALE GENOMIC DNA]</scope>
    <source>
        <strain evidence="4 5">NRRL 64653</strain>
    </source>
</reference>
<evidence type="ECO:0000313" key="4">
    <source>
        <dbReference type="EMBL" id="KAK7414228.1"/>
    </source>
</evidence>
<keyword evidence="5" id="KW-1185">Reference proteome</keyword>
<dbReference type="Gene3D" id="3.40.50.10810">
    <property type="entry name" value="Tandem AAA-ATPase domain"/>
    <property type="match status" value="1"/>
</dbReference>
<dbReference type="EMBL" id="JAZAVJ010000108">
    <property type="protein sequence ID" value="KAK7414228.1"/>
    <property type="molecule type" value="Genomic_DNA"/>
</dbReference>
<dbReference type="Proteomes" id="UP001498476">
    <property type="component" value="Unassembled WGS sequence"/>
</dbReference>
<dbReference type="Pfam" id="PF00176">
    <property type="entry name" value="SNF2-rel_dom"/>
    <property type="match status" value="1"/>
</dbReference>
<keyword evidence="1" id="KW-0547">Nucleotide-binding</keyword>
<accession>A0ABR1GZV8</accession>
<proteinExistence type="predicted"/>
<keyword evidence="2" id="KW-0067">ATP-binding</keyword>
<feature type="domain" description="SNF2 N-terminal" evidence="3">
    <location>
        <begin position="137"/>
        <end position="196"/>
    </location>
</feature>
<evidence type="ECO:0000313" key="5">
    <source>
        <dbReference type="Proteomes" id="UP001498476"/>
    </source>
</evidence>
<organism evidence="4 5">
    <name type="scientific">Neonectria punicea</name>
    <dbReference type="NCBI Taxonomy" id="979145"/>
    <lineage>
        <taxon>Eukaryota</taxon>
        <taxon>Fungi</taxon>
        <taxon>Dikarya</taxon>
        <taxon>Ascomycota</taxon>
        <taxon>Pezizomycotina</taxon>
        <taxon>Sordariomycetes</taxon>
        <taxon>Hypocreomycetidae</taxon>
        <taxon>Hypocreales</taxon>
        <taxon>Nectriaceae</taxon>
        <taxon>Neonectria</taxon>
    </lineage>
</organism>
<evidence type="ECO:0000256" key="2">
    <source>
        <dbReference type="ARBA" id="ARBA00022840"/>
    </source>
</evidence>
<evidence type="ECO:0000256" key="1">
    <source>
        <dbReference type="ARBA" id="ARBA00022741"/>
    </source>
</evidence>
<gene>
    <name evidence="4" type="ORF">QQX98_006923</name>
</gene>
<name>A0ABR1GZV8_9HYPO</name>
<protein>
    <recommendedName>
        <fullName evidence="3">SNF2 N-terminal domain-containing protein</fullName>
    </recommendedName>
</protein>
<evidence type="ECO:0000259" key="3">
    <source>
        <dbReference type="Pfam" id="PF00176"/>
    </source>
</evidence>